<name>A0A5D8QA56_9THEO</name>
<sequence length="109" mass="12744">MSTQMKAVLFCLHCNRETEHTITYVGNVIKSIRCEECGTEIELKREALVKDYAGDFIDRIMTKPTRMTKELEKDLTGFLCSMPIRILTKPYRVLKEVKEVLKEDKKDEK</sequence>
<organism evidence="1 2">
    <name type="scientific">Calorimonas adulescens</name>
    <dbReference type="NCBI Taxonomy" id="2606906"/>
    <lineage>
        <taxon>Bacteria</taxon>
        <taxon>Bacillati</taxon>
        <taxon>Bacillota</taxon>
        <taxon>Clostridia</taxon>
        <taxon>Thermoanaerobacterales</taxon>
        <taxon>Thermoanaerobacteraceae</taxon>
        <taxon>Calorimonas</taxon>
    </lineage>
</organism>
<keyword evidence="2" id="KW-1185">Reference proteome</keyword>
<evidence type="ECO:0000313" key="2">
    <source>
        <dbReference type="Proteomes" id="UP000322976"/>
    </source>
</evidence>
<comment type="caution">
    <text evidence="1">The sequence shown here is derived from an EMBL/GenBank/DDBJ whole genome shotgun (WGS) entry which is preliminary data.</text>
</comment>
<dbReference type="RefSeq" id="WP_149545633.1">
    <property type="nucleotide sequence ID" value="NZ_VTPS01000013.1"/>
</dbReference>
<proteinExistence type="predicted"/>
<accession>A0A5D8QA56</accession>
<gene>
    <name evidence="1" type="ORF">FWJ32_09045</name>
</gene>
<dbReference type="EMBL" id="VTPS01000013">
    <property type="protein sequence ID" value="TZE81480.1"/>
    <property type="molecule type" value="Genomic_DNA"/>
</dbReference>
<protein>
    <submittedName>
        <fullName evidence="1">Bh protein</fullName>
    </submittedName>
</protein>
<dbReference type="AlphaFoldDB" id="A0A5D8QA56"/>
<reference evidence="1 2" key="1">
    <citation type="submission" date="2019-08" db="EMBL/GenBank/DDBJ databases">
        <title>Calorimonas adulescens gen. nov., sp. nov., an anaerobic thermophilic bacterium from Sakhalin hot spring.</title>
        <authorList>
            <person name="Khomyakova M.A."/>
            <person name="Merkel A.Y."/>
            <person name="Novikov A."/>
            <person name="Bonch-Osmolovskaya E.A."/>
            <person name="Slobodkin A.I."/>
        </authorList>
    </citation>
    <scope>NUCLEOTIDE SEQUENCE [LARGE SCALE GENOMIC DNA]</scope>
    <source>
        <strain evidence="1 2">A05MB</strain>
    </source>
</reference>
<dbReference type="Proteomes" id="UP000322976">
    <property type="component" value="Unassembled WGS sequence"/>
</dbReference>
<evidence type="ECO:0000313" key="1">
    <source>
        <dbReference type="EMBL" id="TZE81480.1"/>
    </source>
</evidence>